<evidence type="ECO:0000313" key="3">
    <source>
        <dbReference type="Proteomes" id="UP001595617"/>
    </source>
</evidence>
<proteinExistence type="predicted"/>
<feature type="transmembrane region" description="Helical" evidence="1">
    <location>
        <begin position="54"/>
        <end position="86"/>
    </location>
</feature>
<evidence type="ECO:0000256" key="1">
    <source>
        <dbReference type="SAM" id="Phobius"/>
    </source>
</evidence>
<dbReference type="RefSeq" id="WP_380692549.1">
    <property type="nucleotide sequence ID" value="NZ_JBHRYR010000002.1"/>
</dbReference>
<protein>
    <submittedName>
        <fullName evidence="2">Uncharacterized protein</fullName>
    </submittedName>
</protein>
<dbReference type="Proteomes" id="UP001595617">
    <property type="component" value="Unassembled WGS sequence"/>
</dbReference>
<keyword evidence="1" id="KW-0812">Transmembrane</keyword>
<dbReference type="EMBL" id="JBHRYR010000002">
    <property type="protein sequence ID" value="MFC3851399.1"/>
    <property type="molecule type" value="Genomic_DNA"/>
</dbReference>
<keyword evidence="3" id="KW-1185">Reference proteome</keyword>
<organism evidence="2 3">
    <name type="scientific">Saccharospirillum mangrovi</name>
    <dbReference type="NCBI Taxonomy" id="2161747"/>
    <lineage>
        <taxon>Bacteria</taxon>
        <taxon>Pseudomonadati</taxon>
        <taxon>Pseudomonadota</taxon>
        <taxon>Gammaproteobacteria</taxon>
        <taxon>Oceanospirillales</taxon>
        <taxon>Saccharospirillaceae</taxon>
        <taxon>Saccharospirillum</taxon>
    </lineage>
</organism>
<keyword evidence="1" id="KW-0472">Membrane</keyword>
<evidence type="ECO:0000313" key="2">
    <source>
        <dbReference type="EMBL" id="MFC3851399.1"/>
    </source>
</evidence>
<comment type="caution">
    <text evidence="2">The sequence shown here is derived from an EMBL/GenBank/DDBJ whole genome shotgun (WGS) entry which is preliminary data.</text>
</comment>
<name>A0ABV7ZS63_9GAMM</name>
<accession>A0ABV7ZS63</accession>
<feature type="transmembrane region" description="Helical" evidence="1">
    <location>
        <begin position="26"/>
        <end position="48"/>
    </location>
</feature>
<keyword evidence="1" id="KW-1133">Transmembrane helix</keyword>
<gene>
    <name evidence="2" type="ORF">ACFOOG_01025</name>
</gene>
<sequence>MDSNKPKETTVQYTVRSSELSPGMRFLVIFCAVVGAVSLFFLVLMPLLGMAFSIVITLFLGFLAVLAGLFIFFILLSPIILAGLGIRALSTKRRSKP</sequence>
<reference evidence="3" key="1">
    <citation type="journal article" date="2019" name="Int. J. Syst. Evol. Microbiol.">
        <title>The Global Catalogue of Microorganisms (GCM) 10K type strain sequencing project: providing services to taxonomists for standard genome sequencing and annotation.</title>
        <authorList>
            <consortium name="The Broad Institute Genomics Platform"/>
            <consortium name="The Broad Institute Genome Sequencing Center for Infectious Disease"/>
            <person name="Wu L."/>
            <person name="Ma J."/>
        </authorList>
    </citation>
    <scope>NUCLEOTIDE SEQUENCE [LARGE SCALE GENOMIC DNA]</scope>
    <source>
        <strain evidence="3">IBRC 10765</strain>
    </source>
</reference>